<evidence type="ECO:0000256" key="6">
    <source>
        <dbReference type="ARBA" id="ARBA00023180"/>
    </source>
</evidence>
<dbReference type="GO" id="GO:0043386">
    <property type="term" value="P:mycotoxin biosynthetic process"/>
    <property type="evidence" value="ECO:0007669"/>
    <property type="project" value="InterPro"/>
</dbReference>
<dbReference type="EMBL" id="MU865961">
    <property type="protein sequence ID" value="KAK4445841.1"/>
    <property type="molecule type" value="Genomic_DNA"/>
</dbReference>
<dbReference type="Proteomes" id="UP001321760">
    <property type="component" value="Unassembled WGS sequence"/>
</dbReference>
<dbReference type="InterPro" id="IPR021765">
    <property type="entry name" value="UstYa-like"/>
</dbReference>
<keyword evidence="6" id="KW-0325">Glycoprotein</keyword>
<evidence type="ECO:0000313" key="9">
    <source>
        <dbReference type="EMBL" id="KAK4445841.1"/>
    </source>
</evidence>
<keyword evidence="3" id="KW-1133">Transmembrane helix</keyword>
<dbReference type="AlphaFoldDB" id="A0AAV9GBK3"/>
<reference evidence="9" key="2">
    <citation type="submission" date="2023-05" db="EMBL/GenBank/DDBJ databases">
        <authorList>
            <consortium name="Lawrence Berkeley National Laboratory"/>
            <person name="Steindorff A."/>
            <person name="Hensen N."/>
            <person name="Bonometti L."/>
            <person name="Westerberg I."/>
            <person name="Brannstrom I.O."/>
            <person name="Guillou S."/>
            <person name="Cros-Aarteil S."/>
            <person name="Calhoun S."/>
            <person name="Haridas S."/>
            <person name="Kuo A."/>
            <person name="Mondo S."/>
            <person name="Pangilinan J."/>
            <person name="Riley R."/>
            <person name="Labutti K."/>
            <person name="Andreopoulos B."/>
            <person name="Lipzen A."/>
            <person name="Chen C."/>
            <person name="Yanf M."/>
            <person name="Daum C."/>
            <person name="Ng V."/>
            <person name="Clum A."/>
            <person name="Ohm R."/>
            <person name="Martin F."/>
            <person name="Silar P."/>
            <person name="Natvig D."/>
            <person name="Lalanne C."/>
            <person name="Gautier V."/>
            <person name="Ament-Velasquez S.L."/>
            <person name="Kruys A."/>
            <person name="Hutchinson M.I."/>
            <person name="Powell A.J."/>
            <person name="Barry K."/>
            <person name="Miller A.N."/>
            <person name="Grigoriev I.V."/>
            <person name="Debuchy R."/>
            <person name="Gladieux P."/>
            <person name="Thoren M.H."/>
            <person name="Johannesson H."/>
        </authorList>
    </citation>
    <scope>NUCLEOTIDE SEQUENCE</scope>
    <source>
        <strain evidence="9">PSN243</strain>
    </source>
</reference>
<dbReference type="Pfam" id="PF11807">
    <property type="entry name" value="UstYa"/>
    <property type="match status" value="1"/>
</dbReference>
<evidence type="ECO:0000256" key="5">
    <source>
        <dbReference type="ARBA" id="ARBA00023136"/>
    </source>
</evidence>
<evidence type="ECO:0000256" key="3">
    <source>
        <dbReference type="ARBA" id="ARBA00022989"/>
    </source>
</evidence>
<protein>
    <submittedName>
        <fullName evidence="9">Uncharacterized protein</fullName>
    </submittedName>
</protein>
<dbReference type="GO" id="GO:0016020">
    <property type="term" value="C:membrane"/>
    <property type="evidence" value="ECO:0007669"/>
    <property type="project" value="UniProtKB-SubCell"/>
</dbReference>
<comment type="subcellular location">
    <subcellularLocation>
        <location evidence="1">Membrane</location>
        <topology evidence="1">Single-pass membrane protein</topology>
    </subcellularLocation>
</comment>
<comment type="caution">
    <text evidence="9">The sequence shown here is derived from an EMBL/GenBank/DDBJ whole genome shotgun (WGS) entry which is preliminary data.</text>
</comment>
<comment type="similarity">
    <text evidence="7">Belongs to the ustYa family.</text>
</comment>
<reference evidence="9" key="1">
    <citation type="journal article" date="2023" name="Mol. Phylogenet. Evol.">
        <title>Genome-scale phylogeny and comparative genomics of the fungal order Sordariales.</title>
        <authorList>
            <person name="Hensen N."/>
            <person name="Bonometti L."/>
            <person name="Westerberg I."/>
            <person name="Brannstrom I.O."/>
            <person name="Guillou S."/>
            <person name="Cros-Aarteil S."/>
            <person name="Calhoun S."/>
            <person name="Haridas S."/>
            <person name="Kuo A."/>
            <person name="Mondo S."/>
            <person name="Pangilinan J."/>
            <person name="Riley R."/>
            <person name="LaButti K."/>
            <person name="Andreopoulos B."/>
            <person name="Lipzen A."/>
            <person name="Chen C."/>
            <person name="Yan M."/>
            <person name="Daum C."/>
            <person name="Ng V."/>
            <person name="Clum A."/>
            <person name="Steindorff A."/>
            <person name="Ohm R.A."/>
            <person name="Martin F."/>
            <person name="Silar P."/>
            <person name="Natvig D.O."/>
            <person name="Lalanne C."/>
            <person name="Gautier V."/>
            <person name="Ament-Velasquez S.L."/>
            <person name="Kruys A."/>
            <person name="Hutchinson M.I."/>
            <person name="Powell A.J."/>
            <person name="Barry K."/>
            <person name="Miller A.N."/>
            <person name="Grigoriev I.V."/>
            <person name="Debuchy R."/>
            <person name="Gladieux P."/>
            <person name="Hiltunen Thoren M."/>
            <person name="Johannesson H."/>
        </authorList>
    </citation>
    <scope>NUCLEOTIDE SEQUENCE</scope>
    <source>
        <strain evidence="9">PSN243</strain>
    </source>
</reference>
<accession>A0AAV9GBK3</accession>
<evidence type="ECO:0000256" key="1">
    <source>
        <dbReference type="ARBA" id="ARBA00004167"/>
    </source>
</evidence>
<dbReference type="PANTHER" id="PTHR33365">
    <property type="entry name" value="YALI0B05434P"/>
    <property type="match status" value="1"/>
</dbReference>
<proteinExistence type="inferred from homology"/>
<keyword evidence="4" id="KW-0843">Virulence</keyword>
<evidence type="ECO:0000256" key="4">
    <source>
        <dbReference type="ARBA" id="ARBA00023026"/>
    </source>
</evidence>
<keyword evidence="2" id="KW-0812">Transmembrane</keyword>
<dbReference type="PANTHER" id="PTHR33365:SF13">
    <property type="entry name" value="TAT PATHWAY SIGNAL SEQUENCE"/>
    <property type="match status" value="1"/>
</dbReference>
<evidence type="ECO:0000313" key="10">
    <source>
        <dbReference type="Proteomes" id="UP001321760"/>
    </source>
</evidence>
<evidence type="ECO:0000256" key="7">
    <source>
        <dbReference type="ARBA" id="ARBA00035112"/>
    </source>
</evidence>
<keyword evidence="10" id="KW-1185">Reference proteome</keyword>
<evidence type="ECO:0000256" key="8">
    <source>
        <dbReference type="SAM" id="MobiDB-lite"/>
    </source>
</evidence>
<sequence length="70" mass="8025">MCNVDTAVLGQVWYNPEHPKAFPDFNTKHKCKNYDAVRKWAETREEPPPETLPPGYMKLPKSGDILPETP</sequence>
<feature type="region of interest" description="Disordered" evidence="8">
    <location>
        <begin position="41"/>
        <end position="70"/>
    </location>
</feature>
<keyword evidence="5" id="KW-0472">Membrane</keyword>
<gene>
    <name evidence="9" type="ORF">QBC34DRAFT_412318</name>
</gene>
<organism evidence="9 10">
    <name type="scientific">Podospora aff. communis PSN243</name>
    <dbReference type="NCBI Taxonomy" id="3040156"/>
    <lineage>
        <taxon>Eukaryota</taxon>
        <taxon>Fungi</taxon>
        <taxon>Dikarya</taxon>
        <taxon>Ascomycota</taxon>
        <taxon>Pezizomycotina</taxon>
        <taxon>Sordariomycetes</taxon>
        <taxon>Sordariomycetidae</taxon>
        <taxon>Sordariales</taxon>
        <taxon>Podosporaceae</taxon>
        <taxon>Podospora</taxon>
    </lineage>
</organism>
<name>A0AAV9GBK3_9PEZI</name>
<evidence type="ECO:0000256" key="2">
    <source>
        <dbReference type="ARBA" id="ARBA00022692"/>
    </source>
</evidence>